<dbReference type="OrthoDB" id="416253at2759"/>
<evidence type="ECO:0000256" key="1">
    <source>
        <dbReference type="ARBA" id="ARBA00007905"/>
    </source>
</evidence>
<dbReference type="STRING" id="1314781.A0A165KXD4"/>
<dbReference type="Gene3D" id="3.20.20.100">
    <property type="entry name" value="NADP-dependent oxidoreductase domain"/>
    <property type="match status" value="1"/>
</dbReference>
<dbReference type="Pfam" id="PF00248">
    <property type="entry name" value="Aldo_ket_red"/>
    <property type="match status" value="1"/>
</dbReference>
<sequence length="293" mass="31840">MSSSTKIGTFLLNDGTRIPRTGWGTGTALFKQDVTDVTALAIKSGLTHLDTAQAYCNEDSLASGIATSGVPRSSIYLLTKINELPEGKTIRDTIVESLQKLRIDTIDLFLIHSPLKFRGEGKKSLQAAWRALEEAKAEGLAKSIGVSNFMIEDLEDILETATVVPAVNQIEFHAYLLDATRELLEYNAKKGIVIEAYGGLSPLFRKTGGPLDYPPPFNIQATYAGGSATQGQILIKWLHAKGIVALTTTSKESRMKEIRATETLPDLTADEVKAIDKAGSGQHHRAYWKGILP</sequence>
<feature type="binding site" evidence="5">
    <location>
        <position position="112"/>
    </location>
    <ligand>
        <name>substrate</name>
    </ligand>
</feature>
<comment type="similarity">
    <text evidence="1">Belongs to the aldo/keto reductase family.</text>
</comment>
<evidence type="ECO:0000256" key="6">
    <source>
        <dbReference type="PIRSR" id="PIRSR000097-3"/>
    </source>
</evidence>
<evidence type="ECO:0000256" key="3">
    <source>
        <dbReference type="ARBA" id="ARBA00023002"/>
    </source>
</evidence>
<evidence type="ECO:0000313" key="8">
    <source>
        <dbReference type="EMBL" id="KZV97036.1"/>
    </source>
</evidence>
<dbReference type="InterPro" id="IPR018170">
    <property type="entry name" value="Aldo/ket_reductase_CS"/>
</dbReference>
<dbReference type="EMBL" id="KV425935">
    <property type="protein sequence ID" value="KZV97036.1"/>
    <property type="molecule type" value="Genomic_DNA"/>
</dbReference>
<keyword evidence="2" id="KW-0521">NADP</keyword>
<evidence type="ECO:0000256" key="5">
    <source>
        <dbReference type="PIRSR" id="PIRSR000097-2"/>
    </source>
</evidence>
<dbReference type="SUPFAM" id="SSF51430">
    <property type="entry name" value="NAD(P)-linked oxidoreductase"/>
    <property type="match status" value="1"/>
</dbReference>
<dbReference type="FunCoup" id="A0A165KXD4">
    <property type="interactions" value="261"/>
</dbReference>
<keyword evidence="9" id="KW-1185">Reference proteome</keyword>
<dbReference type="AlphaFoldDB" id="A0A165KXD4"/>
<dbReference type="PIRSF" id="PIRSF000097">
    <property type="entry name" value="AKR"/>
    <property type="match status" value="1"/>
</dbReference>
<dbReference type="PRINTS" id="PR00069">
    <property type="entry name" value="ALDKETRDTASE"/>
</dbReference>
<organism evidence="8 9">
    <name type="scientific">Exidia glandulosa HHB12029</name>
    <dbReference type="NCBI Taxonomy" id="1314781"/>
    <lineage>
        <taxon>Eukaryota</taxon>
        <taxon>Fungi</taxon>
        <taxon>Dikarya</taxon>
        <taxon>Basidiomycota</taxon>
        <taxon>Agaricomycotina</taxon>
        <taxon>Agaricomycetes</taxon>
        <taxon>Auriculariales</taxon>
        <taxon>Exidiaceae</taxon>
        <taxon>Exidia</taxon>
    </lineage>
</organism>
<dbReference type="CDD" id="cd19120">
    <property type="entry name" value="AKR_AKR3C2-3"/>
    <property type="match status" value="1"/>
</dbReference>
<dbReference type="InParanoid" id="A0A165KXD4"/>
<evidence type="ECO:0000256" key="4">
    <source>
        <dbReference type="PIRSR" id="PIRSR000097-1"/>
    </source>
</evidence>
<dbReference type="InterPro" id="IPR023210">
    <property type="entry name" value="NADP_OxRdtase_dom"/>
</dbReference>
<evidence type="ECO:0000256" key="2">
    <source>
        <dbReference type="ARBA" id="ARBA00022857"/>
    </source>
</evidence>
<dbReference type="PANTHER" id="PTHR43827:SF3">
    <property type="entry name" value="NADP-DEPENDENT OXIDOREDUCTASE DOMAIN-CONTAINING PROTEIN"/>
    <property type="match status" value="1"/>
</dbReference>
<dbReference type="GO" id="GO:0016652">
    <property type="term" value="F:oxidoreductase activity, acting on NAD(P)H as acceptor"/>
    <property type="evidence" value="ECO:0007669"/>
    <property type="project" value="InterPro"/>
</dbReference>
<dbReference type="InterPro" id="IPR044494">
    <property type="entry name" value="AKR3C2/3"/>
</dbReference>
<dbReference type="Proteomes" id="UP000077266">
    <property type="component" value="Unassembled WGS sequence"/>
</dbReference>
<dbReference type="InterPro" id="IPR020471">
    <property type="entry name" value="AKR"/>
</dbReference>
<accession>A0A165KXD4</accession>
<dbReference type="PROSITE" id="PS00062">
    <property type="entry name" value="ALDOKETO_REDUCTASE_2"/>
    <property type="match status" value="1"/>
</dbReference>
<reference evidence="8 9" key="1">
    <citation type="journal article" date="2016" name="Mol. Biol. Evol.">
        <title>Comparative Genomics of Early-Diverging Mushroom-Forming Fungi Provides Insights into the Origins of Lignocellulose Decay Capabilities.</title>
        <authorList>
            <person name="Nagy L.G."/>
            <person name="Riley R."/>
            <person name="Tritt A."/>
            <person name="Adam C."/>
            <person name="Daum C."/>
            <person name="Floudas D."/>
            <person name="Sun H."/>
            <person name="Yadav J.S."/>
            <person name="Pangilinan J."/>
            <person name="Larsson K.H."/>
            <person name="Matsuura K."/>
            <person name="Barry K."/>
            <person name="Labutti K."/>
            <person name="Kuo R."/>
            <person name="Ohm R.A."/>
            <person name="Bhattacharya S.S."/>
            <person name="Shirouzu T."/>
            <person name="Yoshinaga Y."/>
            <person name="Martin F.M."/>
            <person name="Grigoriev I.V."/>
            <person name="Hibbett D.S."/>
        </authorList>
    </citation>
    <scope>NUCLEOTIDE SEQUENCE [LARGE SCALE GENOMIC DNA]</scope>
    <source>
        <strain evidence="8 9">HHB12029</strain>
    </source>
</reference>
<evidence type="ECO:0000259" key="7">
    <source>
        <dbReference type="Pfam" id="PF00248"/>
    </source>
</evidence>
<feature type="active site" description="Proton donor" evidence="4">
    <location>
        <position position="55"/>
    </location>
</feature>
<dbReference type="GO" id="GO:0016616">
    <property type="term" value="F:oxidoreductase activity, acting on the CH-OH group of donors, NAD or NADP as acceptor"/>
    <property type="evidence" value="ECO:0007669"/>
    <property type="project" value="UniProtKB-ARBA"/>
</dbReference>
<protein>
    <submittedName>
        <fullName evidence="8">Aldo/keto reductase</fullName>
    </submittedName>
</protein>
<name>A0A165KXD4_EXIGL</name>
<dbReference type="InterPro" id="IPR036812">
    <property type="entry name" value="NAD(P)_OxRdtase_dom_sf"/>
</dbReference>
<evidence type="ECO:0000313" key="9">
    <source>
        <dbReference type="Proteomes" id="UP000077266"/>
    </source>
</evidence>
<feature type="domain" description="NADP-dependent oxidoreductase" evidence="7">
    <location>
        <begin position="27"/>
        <end position="278"/>
    </location>
</feature>
<proteinExistence type="inferred from homology"/>
<dbReference type="PANTHER" id="PTHR43827">
    <property type="entry name" value="2,5-DIKETO-D-GLUCONIC ACID REDUCTASE"/>
    <property type="match status" value="1"/>
</dbReference>
<keyword evidence="3" id="KW-0560">Oxidoreductase</keyword>
<gene>
    <name evidence="8" type="ORF">EXIGLDRAFT_833162</name>
</gene>
<feature type="site" description="Lowers pKa of active site Tyr" evidence="6">
    <location>
        <position position="80"/>
    </location>
</feature>